<keyword evidence="7" id="KW-1185">Reference proteome</keyword>
<feature type="transmembrane region" description="Helical" evidence="4">
    <location>
        <begin position="114"/>
        <end position="140"/>
    </location>
</feature>
<accession>A0A1B4FDH2</accession>
<feature type="transmembrane region" description="Helical" evidence="4">
    <location>
        <begin position="20"/>
        <end position="40"/>
    </location>
</feature>
<dbReference type="KEGG" id="buu:WS70_07475"/>
<evidence type="ECO:0000256" key="2">
    <source>
        <dbReference type="ARBA" id="ARBA00034247"/>
    </source>
</evidence>
<dbReference type="PANTHER" id="PTHR45138:SF9">
    <property type="entry name" value="DIGUANYLATE CYCLASE DGCM-RELATED"/>
    <property type="match status" value="1"/>
</dbReference>
<feature type="domain" description="GGDEF" evidence="5">
    <location>
        <begin position="335"/>
        <end position="466"/>
    </location>
</feature>
<dbReference type="InterPro" id="IPR000160">
    <property type="entry name" value="GGDEF_dom"/>
</dbReference>
<dbReference type="InterPro" id="IPR050469">
    <property type="entry name" value="Diguanylate_Cyclase"/>
</dbReference>
<feature type="transmembrane region" description="Helical" evidence="4">
    <location>
        <begin position="60"/>
        <end position="78"/>
    </location>
</feature>
<dbReference type="GO" id="GO:0052621">
    <property type="term" value="F:diguanylate cyclase activity"/>
    <property type="evidence" value="ECO:0007669"/>
    <property type="project" value="UniProtKB-EC"/>
</dbReference>
<dbReference type="Pfam" id="PF00990">
    <property type="entry name" value="GGDEF"/>
    <property type="match status" value="1"/>
</dbReference>
<dbReference type="SUPFAM" id="SSF55073">
    <property type="entry name" value="Nucleotide cyclase"/>
    <property type="match status" value="1"/>
</dbReference>
<feature type="coiled-coil region" evidence="3">
    <location>
        <begin position="277"/>
        <end position="304"/>
    </location>
</feature>
<dbReference type="EC" id="2.7.7.65" evidence="1"/>
<dbReference type="SMART" id="SM00267">
    <property type="entry name" value="GGDEF"/>
    <property type="match status" value="1"/>
</dbReference>
<reference evidence="6 7" key="1">
    <citation type="submission" date="2015-12" db="EMBL/GenBank/DDBJ databases">
        <title>Diversity of Burkholderia near neighbor genomes.</title>
        <authorList>
            <person name="Sahl J."/>
            <person name="Wagner D."/>
            <person name="Keim P."/>
        </authorList>
    </citation>
    <scope>NUCLEOTIDE SEQUENCE [LARGE SCALE GENOMIC DNA]</scope>
    <source>
        <strain evidence="6 7">BDU6</strain>
    </source>
</reference>
<dbReference type="Proteomes" id="UP000062519">
    <property type="component" value="Chromosome 1"/>
</dbReference>
<evidence type="ECO:0000259" key="5">
    <source>
        <dbReference type="PROSITE" id="PS50887"/>
    </source>
</evidence>
<feature type="transmembrane region" description="Helical" evidence="4">
    <location>
        <begin position="211"/>
        <end position="232"/>
    </location>
</feature>
<dbReference type="PROSITE" id="PS50887">
    <property type="entry name" value="GGDEF"/>
    <property type="match status" value="1"/>
</dbReference>
<feature type="transmembrane region" description="Helical" evidence="4">
    <location>
        <begin position="85"/>
        <end position="102"/>
    </location>
</feature>
<name>A0A1B4FDH2_9BURK</name>
<dbReference type="InterPro" id="IPR043128">
    <property type="entry name" value="Rev_trsase/Diguanyl_cyclase"/>
</dbReference>
<dbReference type="RefSeq" id="WP_059597095.1">
    <property type="nucleotide sequence ID" value="NZ_CP013386.1"/>
</dbReference>
<evidence type="ECO:0000313" key="6">
    <source>
        <dbReference type="EMBL" id="AOJ01684.1"/>
    </source>
</evidence>
<proteinExistence type="predicted"/>
<dbReference type="InterPro" id="IPR029787">
    <property type="entry name" value="Nucleotide_cyclase"/>
</dbReference>
<comment type="catalytic activity">
    <reaction evidence="2">
        <text>2 GTP = 3',3'-c-di-GMP + 2 diphosphate</text>
        <dbReference type="Rhea" id="RHEA:24898"/>
        <dbReference type="ChEBI" id="CHEBI:33019"/>
        <dbReference type="ChEBI" id="CHEBI:37565"/>
        <dbReference type="ChEBI" id="CHEBI:58805"/>
        <dbReference type="EC" id="2.7.7.65"/>
    </reaction>
</comment>
<keyword evidence="4" id="KW-0812">Transmembrane</keyword>
<protein>
    <recommendedName>
        <fullName evidence="1">diguanylate cyclase</fullName>
        <ecNumber evidence="1">2.7.7.65</ecNumber>
    </recommendedName>
</protein>
<sequence>MNTAFTAQQTPRVVATITRIYAACLLIGFALAPAFVIAYLRFFIDPRLTFENHHVHELTTAAATLADLFVTYVAWRCYLSSGEPLLRWLTLGFLGFALIYSLHGAFTGMAHHDIWLFLLYGPASRLVMSLLLLVGQLSYFKDADLPAHRRRLAIWLPWIAGIVVICFAVAAISRSPIAGNPWMHASMEGGAMVVSLINVALLLVRRIRTPLMLIYGISVTSFALSSVAFILGKPWNHMWWLAHAIFAGGFFLLSIGVVQAFQTTRSFATVYSQQDLVARLAESMARTEGVLQELKRTNQKLQHLATTDSLTGASNRRKFIEQMQTEIARAQHDGTSFSLLALDLDNFKKINDNYGHQVGDVVLRSFVQQCLATIRPHDHIARVGGEEFMVLLPQMRADVARKIAERVRTAIAKTSFGVDSEHTPVTVSIGVSQYGRDGDTVDEILGVADERLYRAKREGRNRVVAD</sequence>
<dbReference type="CDD" id="cd01949">
    <property type="entry name" value="GGDEF"/>
    <property type="match status" value="1"/>
</dbReference>
<organism evidence="6 7">
    <name type="scientific">Burkholderia mayonis</name>
    <dbReference type="NCBI Taxonomy" id="1385591"/>
    <lineage>
        <taxon>Bacteria</taxon>
        <taxon>Pseudomonadati</taxon>
        <taxon>Pseudomonadota</taxon>
        <taxon>Betaproteobacteria</taxon>
        <taxon>Burkholderiales</taxon>
        <taxon>Burkholderiaceae</taxon>
        <taxon>Burkholderia</taxon>
        <taxon>pseudomallei group</taxon>
    </lineage>
</organism>
<dbReference type="Gene3D" id="3.30.70.270">
    <property type="match status" value="1"/>
</dbReference>
<evidence type="ECO:0000256" key="3">
    <source>
        <dbReference type="SAM" id="Coils"/>
    </source>
</evidence>
<keyword evidence="4" id="KW-1133">Transmembrane helix</keyword>
<gene>
    <name evidence="6" type="ORF">WS70_07475</name>
</gene>
<dbReference type="AlphaFoldDB" id="A0A1B4FDH2"/>
<dbReference type="EMBL" id="CP013386">
    <property type="protein sequence ID" value="AOJ01684.1"/>
    <property type="molecule type" value="Genomic_DNA"/>
</dbReference>
<keyword evidence="4" id="KW-0472">Membrane</keyword>
<evidence type="ECO:0000256" key="4">
    <source>
        <dbReference type="SAM" id="Phobius"/>
    </source>
</evidence>
<feature type="transmembrane region" description="Helical" evidence="4">
    <location>
        <begin position="238"/>
        <end position="258"/>
    </location>
</feature>
<evidence type="ECO:0000313" key="7">
    <source>
        <dbReference type="Proteomes" id="UP000062519"/>
    </source>
</evidence>
<dbReference type="NCBIfam" id="TIGR00254">
    <property type="entry name" value="GGDEF"/>
    <property type="match status" value="1"/>
</dbReference>
<evidence type="ECO:0000256" key="1">
    <source>
        <dbReference type="ARBA" id="ARBA00012528"/>
    </source>
</evidence>
<dbReference type="PANTHER" id="PTHR45138">
    <property type="entry name" value="REGULATORY COMPONENTS OF SENSORY TRANSDUCTION SYSTEM"/>
    <property type="match status" value="1"/>
</dbReference>
<keyword evidence="3" id="KW-0175">Coiled coil</keyword>
<feature type="transmembrane region" description="Helical" evidence="4">
    <location>
        <begin position="185"/>
        <end position="204"/>
    </location>
</feature>
<dbReference type="FunFam" id="3.30.70.270:FF:000001">
    <property type="entry name" value="Diguanylate cyclase domain protein"/>
    <property type="match status" value="1"/>
</dbReference>
<feature type="transmembrane region" description="Helical" evidence="4">
    <location>
        <begin position="152"/>
        <end position="173"/>
    </location>
</feature>